<protein>
    <submittedName>
        <fullName evidence="2">Uncharacterized protein</fullName>
    </submittedName>
</protein>
<reference evidence="2 3" key="1">
    <citation type="submission" date="2024-10" db="EMBL/GenBank/DDBJ databases">
        <title>The Natural Products Discovery Center: Release of the First 8490 Sequenced Strains for Exploring Actinobacteria Biosynthetic Diversity.</title>
        <authorList>
            <person name="Kalkreuter E."/>
            <person name="Kautsar S.A."/>
            <person name="Yang D."/>
            <person name="Bader C.D."/>
            <person name="Teijaro C.N."/>
            <person name="Fluegel L."/>
            <person name="Davis C.M."/>
            <person name="Simpson J.R."/>
            <person name="Lauterbach L."/>
            <person name="Steele A.D."/>
            <person name="Gui C."/>
            <person name="Meng S."/>
            <person name="Li G."/>
            <person name="Viehrig K."/>
            <person name="Ye F."/>
            <person name="Su P."/>
            <person name="Kiefer A.F."/>
            <person name="Nichols A."/>
            <person name="Cepeda A.J."/>
            <person name="Yan W."/>
            <person name="Fan B."/>
            <person name="Jiang Y."/>
            <person name="Adhikari A."/>
            <person name="Zheng C.-J."/>
            <person name="Schuster L."/>
            <person name="Cowan T.M."/>
            <person name="Smanski M.J."/>
            <person name="Chevrette M.G."/>
            <person name="De Carvalho L.P.S."/>
            <person name="Shen B."/>
        </authorList>
    </citation>
    <scope>NUCLEOTIDE SEQUENCE [LARGE SCALE GENOMIC DNA]</scope>
    <source>
        <strain evidence="2 3">NPDC087045</strain>
    </source>
</reference>
<organism evidence="2 3">
    <name type="scientific">Herbaspirillum chlorophenolicum</name>
    <dbReference type="NCBI Taxonomy" id="211589"/>
    <lineage>
        <taxon>Bacteria</taxon>
        <taxon>Pseudomonadati</taxon>
        <taxon>Pseudomonadota</taxon>
        <taxon>Betaproteobacteria</taxon>
        <taxon>Burkholderiales</taxon>
        <taxon>Oxalobacteraceae</taxon>
        <taxon>Herbaspirillum</taxon>
    </lineage>
</organism>
<gene>
    <name evidence="2" type="ORF">ACIPEN_11245</name>
</gene>
<feature type="transmembrane region" description="Helical" evidence="1">
    <location>
        <begin position="12"/>
        <end position="35"/>
    </location>
</feature>
<sequence length="107" mass="11552">MTAGLLNVSVSRVVRVFIGGAIVPVPRLGMLFAVVSARTPAARFFAVAARPFVFFVQGFTSVACFMRRAMQLSNSREGRSKHCAGTLQKNPAWAGLKKVFPCGAFDE</sequence>
<dbReference type="RefSeq" id="WP_156226284.1">
    <property type="nucleotide sequence ID" value="NZ_JBIUZV010000005.1"/>
</dbReference>
<keyword evidence="1" id="KW-1133">Transmembrane helix</keyword>
<name>A0ABW8EZF6_9BURK</name>
<keyword evidence="1" id="KW-0472">Membrane</keyword>
<evidence type="ECO:0000313" key="3">
    <source>
        <dbReference type="Proteomes" id="UP001617427"/>
    </source>
</evidence>
<feature type="transmembrane region" description="Helical" evidence="1">
    <location>
        <begin position="41"/>
        <end position="66"/>
    </location>
</feature>
<accession>A0ABW8EZF6</accession>
<dbReference type="EMBL" id="JBIUZV010000005">
    <property type="protein sequence ID" value="MFJ3046401.1"/>
    <property type="molecule type" value="Genomic_DNA"/>
</dbReference>
<keyword evidence="3" id="KW-1185">Reference proteome</keyword>
<keyword evidence="1" id="KW-0812">Transmembrane</keyword>
<evidence type="ECO:0000313" key="2">
    <source>
        <dbReference type="EMBL" id="MFJ3046401.1"/>
    </source>
</evidence>
<evidence type="ECO:0000256" key="1">
    <source>
        <dbReference type="SAM" id="Phobius"/>
    </source>
</evidence>
<dbReference type="Proteomes" id="UP001617427">
    <property type="component" value="Unassembled WGS sequence"/>
</dbReference>
<proteinExistence type="predicted"/>
<comment type="caution">
    <text evidence="2">The sequence shown here is derived from an EMBL/GenBank/DDBJ whole genome shotgun (WGS) entry which is preliminary data.</text>
</comment>